<organism evidence="1">
    <name type="scientific">Pithovirus LCPAC104</name>
    <dbReference type="NCBI Taxonomy" id="2506589"/>
    <lineage>
        <taxon>Viruses</taxon>
        <taxon>Pithoviruses</taxon>
    </lineage>
</organism>
<sequence length="204" mass="24103">MDILEKYDQIIDNISNNNNNNMIFLKIDNNINSINDTFINDIKNHFRQKFLEKNYIIDIIIMKENDKYSSLFHKQVQDLYNKKIAKLYIFNIKISDENKLKIYGYKNSIEIDDLFNIFNDMNLNNSIFMSYKKSNIPESWKSFERIFPIEINIGRKFSLSLISLCIDSIIIWIKKLENKSLSQYGSLESVKSMSTSSNSSIEDE</sequence>
<evidence type="ECO:0000313" key="1">
    <source>
        <dbReference type="EMBL" id="QBK90557.1"/>
    </source>
</evidence>
<name>A0A481Z468_9VIRU</name>
<reference evidence="1" key="1">
    <citation type="journal article" date="2019" name="MBio">
        <title>Virus Genomes from Deep Sea Sediments Expand the Ocean Megavirome and Support Independent Origins of Viral Gigantism.</title>
        <authorList>
            <person name="Backstrom D."/>
            <person name="Yutin N."/>
            <person name="Jorgensen S.L."/>
            <person name="Dharamshi J."/>
            <person name="Homa F."/>
            <person name="Zaremba-Niedwiedzka K."/>
            <person name="Spang A."/>
            <person name="Wolf Y.I."/>
            <person name="Koonin E.V."/>
            <person name="Ettema T.J."/>
        </authorList>
    </citation>
    <scope>NUCLEOTIDE SEQUENCE</scope>
</reference>
<dbReference type="EMBL" id="MK500494">
    <property type="protein sequence ID" value="QBK90557.1"/>
    <property type="molecule type" value="Genomic_DNA"/>
</dbReference>
<accession>A0A481Z468</accession>
<protein>
    <submittedName>
        <fullName evidence="1">Uncharacterized protein</fullName>
    </submittedName>
</protein>
<gene>
    <name evidence="1" type="ORF">LCPAC104_00530</name>
</gene>
<proteinExistence type="predicted"/>